<keyword evidence="9" id="KW-1185">Reference proteome</keyword>
<feature type="transmembrane region" description="Helical" evidence="7">
    <location>
        <begin position="237"/>
        <end position="257"/>
    </location>
</feature>
<feature type="transmembrane region" description="Helical" evidence="7">
    <location>
        <begin position="447"/>
        <end position="470"/>
    </location>
</feature>
<keyword evidence="3 6" id="KW-0812">Transmembrane</keyword>
<dbReference type="Proteomes" id="UP000800093">
    <property type="component" value="Unassembled WGS sequence"/>
</dbReference>
<dbReference type="AlphaFoldDB" id="A0A9P4N245"/>
<evidence type="ECO:0000256" key="3">
    <source>
        <dbReference type="ARBA" id="ARBA00022692"/>
    </source>
</evidence>
<keyword evidence="5 7" id="KW-0472">Membrane</keyword>
<evidence type="ECO:0000256" key="6">
    <source>
        <dbReference type="RuleBase" id="RU003755"/>
    </source>
</evidence>
<sequence>MCFEKNNSSVTTSTGAPVKAFSISENTQPSEVQLATLRHVPDKIPWAAWLVVAFSSAERFSYFGFTGPLQNYIQNPINDPVRPGALGLGQSKATALNCFLNVLTYTTTIPAAIIADGYLGPFKLVCYSSLVYLAGLLLLFSTSLPVSLHAGAGFGGLIGALTLIGLGVGGIKSSVSPFLADQLASTVTHVKKLECGEEVIVDRDITVRRVYSIYYWGVNIGGLSGIATTSLEKNYGFWTAFLLPLCSLSLALAFFIVGRRIYTHHIPQRGMLKNLFKALGIAIRNKFNLDAAKASFQESKHGRSVAWDDTFVIELRRALRDCRVWIIYPIVWLCFSQNQTNLVSQAADMETHSLPNDMLSNLNPISVIIILPLLDKFVYPFMKRVKLPSTSTVRMTIGFLFISISMAIAASVQQVVYMSPPCYKSPQHCAEVLEHPRPNEISVALQVPIYVVGAVGEVFFSVAGSEYAYNQAPANMKSILQAVYMFTLAISSTLGLAVSPAFRDPYMTIVYSTLAGVMMVCTIIFGFFFWRTK</sequence>
<feature type="transmembrane region" description="Helical" evidence="7">
    <location>
        <begin position="150"/>
        <end position="171"/>
    </location>
</feature>
<keyword evidence="6" id="KW-0813">Transport</keyword>
<evidence type="ECO:0000313" key="9">
    <source>
        <dbReference type="Proteomes" id="UP000800093"/>
    </source>
</evidence>
<dbReference type="InterPro" id="IPR036259">
    <property type="entry name" value="MFS_trans_sf"/>
</dbReference>
<feature type="transmembrane region" description="Helical" evidence="7">
    <location>
        <begin position="124"/>
        <end position="144"/>
    </location>
</feature>
<dbReference type="InterPro" id="IPR000109">
    <property type="entry name" value="POT_fam"/>
</dbReference>
<dbReference type="InterPro" id="IPR018456">
    <property type="entry name" value="PTR2_symporter_CS"/>
</dbReference>
<comment type="subcellular location">
    <subcellularLocation>
        <location evidence="1 6">Membrane</location>
        <topology evidence="1 6">Multi-pass membrane protein</topology>
    </subcellularLocation>
</comment>
<name>A0A9P4N245_9PLEO</name>
<evidence type="ECO:0000313" key="8">
    <source>
        <dbReference type="EMBL" id="KAF2259379.1"/>
    </source>
</evidence>
<dbReference type="PANTHER" id="PTHR11654">
    <property type="entry name" value="OLIGOPEPTIDE TRANSPORTER-RELATED"/>
    <property type="match status" value="1"/>
</dbReference>
<evidence type="ECO:0000256" key="5">
    <source>
        <dbReference type="ARBA" id="ARBA00023136"/>
    </source>
</evidence>
<evidence type="ECO:0000256" key="2">
    <source>
        <dbReference type="ARBA" id="ARBA00005982"/>
    </source>
</evidence>
<gene>
    <name evidence="8" type="ORF">CC78DRAFT_475670</name>
</gene>
<feature type="transmembrane region" description="Helical" evidence="7">
    <location>
        <begin position="508"/>
        <end position="530"/>
    </location>
</feature>
<dbReference type="EMBL" id="ML986711">
    <property type="protein sequence ID" value="KAF2259379.1"/>
    <property type="molecule type" value="Genomic_DNA"/>
</dbReference>
<comment type="similarity">
    <text evidence="2 6">Belongs to the major facilitator superfamily. Proton-dependent oligopeptide transporter (POT/PTR) (TC 2.A.17) family.</text>
</comment>
<dbReference type="GO" id="GO:0022857">
    <property type="term" value="F:transmembrane transporter activity"/>
    <property type="evidence" value="ECO:0007669"/>
    <property type="project" value="InterPro"/>
</dbReference>
<dbReference type="Pfam" id="PF00854">
    <property type="entry name" value="PTR2"/>
    <property type="match status" value="1"/>
</dbReference>
<keyword evidence="4 7" id="KW-1133">Transmembrane helix</keyword>
<dbReference type="GO" id="GO:0016020">
    <property type="term" value="C:membrane"/>
    <property type="evidence" value="ECO:0007669"/>
    <property type="project" value="UniProtKB-SubCell"/>
</dbReference>
<dbReference type="OrthoDB" id="8904098at2759"/>
<organism evidence="8 9">
    <name type="scientific">Lojkania enalia</name>
    <dbReference type="NCBI Taxonomy" id="147567"/>
    <lineage>
        <taxon>Eukaryota</taxon>
        <taxon>Fungi</taxon>
        <taxon>Dikarya</taxon>
        <taxon>Ascomycota</taxon>
        <taxon>Pezizomycotina</taxon>
        <taxon>Dothideomycetes</taxon>
        <taxon>Pleosporomycetidae</taxon>
        <taxon>Pleosporales</taxon>
        <taxon>Pleosporales incertae sedis</taxon>
        <taxon>Lojkania</taxon>
    </lineage>
</organism>
<evidence type="ECO:0000256" key="7">
    <source>
        <dbReference type="SAM" id="Phobius"/>
    </source>
</evidence>
<reference evidence="9" key="1">
    <citation type="journal article" date="2020" name="Stud. Mycol.">
        <title>101 Dothideomycetes genomes: A test case for predicting lifestyles and emergence of pathogens.</title>
        <authorList>
            <person name="Haridas S."/>
            <person name="Albert R."/>
            <person name="Binder M."/>
            <person name="Bloem J."/>
            <person name="LaButti K."/>
            <person name="Salamov A."/>
            <person name="Andreopoulos B."/>
            <person name="Baker S."/>
            <person name="Barry K."/>
            <person name="Bills G."/>
            <person name="Bluhm B."/>
            <person name="Cannon C."/>
            <person name="Castanera R."/>
            <person name="Culley D."/>
            <person name="Daum C."/>
            <person name="Ezra D."/>
            <person name="Gonzalez J."/>
            <person name="Henrissat B."/>
            <person name="Kuo A."/>
            <person name="Liang C."/>
            <person name="Lipzen A."/>
            <person name="Lutzoni F."/>
            <person name="Magnuson J."/>
            <person name="Mondo S."/>
            <person name="Nolan M."/>
            <person name="Ohm R."/>
            <person name="Pangilinan J."/>
            <person name="Park H.-J."/>
            <person name="Ramirez L."/>
            <person name="Alfaro M."/>
            <person name="Sun H."/>
            <person name="Tritt A."/>
            <person name="Yoshinaga Y."/>
            <person name="Zwiers L.-H."/>
            <person name="Turgeon B."/>
            <person name="Goodwin S."/>
            <person name="Spatafora J."/>
            <person name="Crous P."/>
            <person name="Grigoriev I."/>
        </authorList>
    </citation>
    <scope>NUCLEOTIDE SEQUENCE [LARGE SCALE GENOMIC DNA]</scope>
    <source>
        <strain evidence="9">CBS 304.66</strain>
    </source>
</reference>
<comment type="caution">
    <text evidence="8">The sequence shown here is derived from an EMBL/GenBank/DDBJ whole genome shotgun (WGS) entry which is preliminary data.</text>
</comment>
<dbReference type="Gene3D" id="1.20.1250.20">
    <property type="entry name" value="MFS general substrate transporter like domains"/>
    <property type="match status" value="1"/>
</dbReference>
<dbReference type="GO" id="GO:0006857">
    <property type="term" value="P:oligopeptide transport"/>
    <property type="evidence" value="ECO:0007669"/>
    <property type="project" value="InterPro"/>
</dbReference>
<dbReference type="PROSITE" id="PS01023">
    <property type="entry name" value="PTR2_2"/>
    <property type="match status" value="1"/>
</dbReference>
<evidence type="ECO:0000256" key="1">
    <source>
        <dbReference type="ARBA" id="ARBA00004141"/>
    </source>
</evidence>
<feature type="transmembrane region" description="Helical" evidence="7">
    <location>
        <begin position="395"/>
        <end position="416"/>
    </location>
</feature>
<accession>A0A9P4N245</accession>
<feature type="transmembrane region" description="Helical" evidence="7">
    <location>
        <begin position="213"/>
        <end position="231"/>
    </location>
</feature>
<protein>
    <submittedName>
        <fullName evidence="8">PTR2-domain-containing protein</fullName>
    </submittedName>
</protein>
<evidence type="ECO:0000256" key="4">
    <source>
        <dbReference type="ARBA" id="ARBA00022989"/>
    </source>
</evidence>
<feature type="transmembrane region" description="Helical" evidence="7">
    <location>
        <begin position="482"/>
        <end position="502"/>
    </location>
</feature>
<dbReference type="SUPFAM" id="SSF103473">
    <property type="entry name" value="MFS general substrate transporter"/>
    <property type="match status" value="2"/>
</dbReference>
<proteinExistence type="inferred from homology"/>